<name>T0GPD2_9LEPT</name>
<keyword evidence="1" id="KW-0472">Membrane</keyword>
<evidence type="ECO:0000313" key="2">
    <source>
        <dbReference type="EMBL" id="EQA70747.1"/>
    </source>
</evidence>
<sequence length="43" mass="5438">MKNFSLEKPPRSKRMMRFFYKHNLYLFFFILIVETLHFIKVLL</sequence>
<feature type="transmembrane region" description="Helical" evidence="1">
    <location>
        <begin position="20"/>
        <end position="39"/>
    </location>
</feature>
<gene>
    <name evidence="2" type="ORF">LEP1GSC059_3532</name>
</gene>
<evidence type="ECO:0000256" key="1">
    <source>
        <dbReference type="SAM" id="Phobius"/>
    </source>
</evidence>
<comment type="caution">
    <text evidence="2">The sequence shown here is derived from an EMBL/GenBank/DDBJ whole genome shotgun (WGS) entry which is preliminary data.</text>
</comment>
<protein>
    <submittedName>
        <fullName evidence="2">Uncharacterized protein</fullName>
    </submittedName>
</protein>
<dbReference type="Proteomes" id="UP000015442">
    <property type="component" value="Unassembled WGS sequence"/>
</dbReference>
<dbReference type="EMBL" id="AKWY02000024">
    <property type="protein sequence ID" value="EQA70747.1"/>
    <property type="molecule type" value="Genomic_DNA"/>
</dbReference>
<evidence type="ECO:0000313" key="3">
    <source>
        <dbReference type="Proteomes" id="UP000015442"/>
    </source>
</evidence>
<keyword evidence="1" id="KW-0812">Transmembrane</keyword>
<accession>T0GPD2</accession>
<proteinExistence type="predicted"/>
<dbReference type="AlphaFoldDB" id="T0GPD2"/>
<reference evidence="2 3" key="1">
    <citation type="submission" date="2013-05" db="EMBL/GenBank/DDBJ databases">
        <authorList>
            <person name="Harkins D.M."/>
            <person name="Durkin A.S."/>
            <person name="Brinkac L.M."/>
            <person name="Haft D.H."/>
            <person name="Selengut J.D."/>
            <person name="Sanka R."/>
            <person name="DePew J."/>
            <person name="Purushe J."/>
            <person name="Hartskeerl R.A."/>
            <person name="Ahmed A."/>
            <person name="van der Linden H."/>
            <person name="Goris M.G.A."/>
            <person name="Vinetz J.M."/>
            <person name="Sutton G.G."/>
            <person name="Nierman W.C."/>
            <person name="Fouts D.E."/>
        </authorList>
    </citation>
    <scope>NUCLEOTIDE SEQUENCE [LARGE SCALE GENOMIC DNA]</scope>
    <source>
        <strain evidence="2 3">CZ214</strain>
    </source>
</reference>
<organism evidence="2 3">
    <name type="scientific">Leptospira noguchii serovar Panama str. CZ214</name>
    <dbReference type="NCBI Taxonomy" id="1001595"/>
    <lineage>
        <taxon>Bacteria</taxon>
        <taxon>Pseudomonadati</taxon>
        <taxon>Spirochaetota</taxon>
        <taxon>Spirochaetia</taxon>
        <taxon>Leptospirales</taxon>
        <taxon>Leptospiraceae</taxon>
        <taxon>Leptospira</taxon>
    </lineage>
</organism>
<keyword evidence="1" id="KW-1133">Transmembrane helix</keyword>